<evidence type="ECO:0000313" key="1">
    <source>
        <dbReference type="EMBL" id="MBX22116.1"/>
    </source>
</evidence>
<dbReference type="EMBL" id="GGEC01041632">
    <property type="protein sequence ID" value="MBX22116.1"/>
    <property type="molecule type" value="Transcribed_RNA"/>
</dbReference>
<proteinExistence type="predicted"/>
<name>A0A2P2LVX4_RHIMU</name>
<dbReference type="AlphaFoldDB" id="A0A2P2LVX4"/>
<sequence length="50" mass="5508">MLEEHGRRVLARRLEFISPSALDMEPESNIRAADEVVDAIAIAACGKGWL</sequence>
<reference evidence="1" key="1">
    <citation type="submission" date="2018-02" db="EMBL/GenBank/DDBJ databases">
        <title>Rhizophora mucronata_Transcriptome.</title>
        <authorList>
            <person name="Meera S.P."/>
            <person name="Sreeshan A."/>
            <person name="Augustine A."/>
        </authorList>
    </citation>
    <scope>NUCLEOTIDE SEQUENCE</scope>
    <source>
        <tissue evidence="1">Leaf</tissue>
    </source>
</reference>
<protein>
    <submittedName>
        <fullName evidence="1">Putative WRKY transcription factor 31</fullName>
    </submittedName>
</protein>
<accession>A0A2P2LVX4</accession>
<organism evidence="1">
    <name type="scientific">Rhizophora mucronata</name>
    <name type="common">Asiatic mangrove</name>
    <dbReference type="NCBI Taxonomy" id="61149"/>
    <lineage>
        <taxon>Eukaryota</taxon>
        <taxon>Viridiplantae</taxon>
        <taxon>Streptophyta</taxon>
        <taxon>Embryophyta</taxon>
        <taxon>Tracheophyta</taxon>
        <taxon>Spermatophyta</taxon>
        <taxon>Magnoliopsida</taxon>
        <taxon>eudicotyledons</taxon>
        <taxon>Gunneridae</taxon>
        <taxon>Pentapetalae</taxon>
        <taxon>rosids</taxon>
        <taxon>fabids</taxon>
        <taxon>Malpighiales</taxon>
        <taxon>Rhizophoraceae</taxon>
        <taxon>Rhizophora</taxon>
    </lineage>
</organism>